<dbReference type="SUPFAM" id="SSF52540">
    <property type="entry name" value="P-loop containing nucleoside triphosphate hydrolases"/>
    <property type="match status" value="1"/>
</dbReference>
<accession>G0J2S9</accession>
<dbReference type="GO" id="GO:0140359">
    <property type="term" value="F:ABC-type transporter activity"/>
    <property type="evidence" value="ECO:0007669"/>
    <property type="project" value="InterPro"/>
</dbReference>
<feature type="transmembrane region" description="Helical" evidence="9">
    <location>
        <begin position="154"/>
        <end position="177"/>
    </location>
</feature>
<protein>
    <submittedName>
        <fullName evidence="12">ABC transporter related protein</fullName>
    </submittedName>
</protein>
<dbReference type="GO" id="GO:0016887">
    <property type="term" value="F:ATP hydrolysis activity"/>
    <property type="evidence" value="ECO:0007669"/>
    <property type="project" value="InterPro"/>
</dbReference>
<dbReference type="Proteomes" id="UP000001635">
    <property type="component" value="Chromosome"/>
</dbReference>
<proteinExistence type="predicted"/>
<dbReference type="PROSITE" id="PS00211">
    <property type="entry name" value="ABC_TRANSPORTER_1"/>
    <property type="match status" value="1"/>
</dbReference>
<dbReference type="InterPro" id="IPR011527">
    <property type="entry name" value="ABC1_TM_dom"/>
</dbReference>
<keyword evidence="13" id="KW-1185">Reference proteome</keyword>
<dbReference type="InterPro" id="IPR017871">
    <property type="entry name" value="ABC_transporter-like_CS"/>
</dbReference>
<dbReference type="Pfam" id="PF00664">
    <property type="entry name" value="ABC_membrane"/>
    <property type="match status" value="1"/>
</dbReference>
<dbReference type="GO" id="GO:0005524">
    <property type="term" value="F:ATP binding"/>
    <property type="evidence" value="ECO:0007669"/>
    <property type="project" value="UniProtKB-KW"/>
</dbReference>
<evidence type="ECO:0000259" key="10">
    <source>
        <dbReference type="PROSITE" id="PS50893"/>
    </source>
</evidence>
<dbReference type="EMBL" id="CP002955">
    <property type="protein sequence ID" value="AEL27416.1"/>
    <property type="molecule type" value="Genomic_DNA"/>
</dbReference>
<evidence type="ECO:0000256" key="1">
    <source>
        <dbReference type="ARBA" id="ARBA00004651"/>
    </source>
</evidence>
<dbReference type="SUPFAM" id="SSF90123">
    <property type="entry name" value="ABC transporter transmembrane region"/>
    <property type="match status" value="1"/>
</dbReference>
<keyword evidence="6" id="KW-0067">ATP-binding</keyword>
<evidence type="ECO:0000256" key="8">
    <source>
        <dbReference type="ARBA" id="ARBA00023136"/>
    </source>
</evidence>
<dbReference type="InterPro" id="IPR027417">
    <property type="entry name" value="P-loop_NTPase"/>
</dbReference>
<feature type="transmembrane region" description="Helical" evidence="9">
    <location>
        <begin position="183"/>
        <end position="201"/>
    </location>
</feature>
<dbReference type="Gene3D" id="3.40.50.300">
    <property type="entry name" value="P-loop containing nucleotide triphosphate hydrolases"/>
    <property type="match status" value="1"/>
</dbReference>
<keyword evidence="8 9" id="KW-0472">Membrane</keyword>
<feature type="transmembrane region" description="Helical" evidence="9">
    <location>
        <begin position="26"/>
        <end position="51"/>
    </location>
</feature>
<evidence type="ECO:0000256" key="4">
    <source>
        <dbReference type="ARBA" id="ARBA00022692"/>
    </source>
</evidence>
<dbReference type="Gene3D" id="1.20.1560.10">
    <property type="entry name" value="ABC transporter type 1, transmembrane domain"/>
    <property type="match status" value="1"/>
</dbReference>
<evidence type="ECO:0000256" key="5">
    <source>
        <dbReference type="ARBA" id="ARBA00022741"/>
    </source>
</evidence>
<dbReference type="FunFam" id="3.40.50.300:FF:000299">
    <property type="entry name" value="ABC transporter ATP-binding protein/permease"/>
    <property type="match status" value="1"/>
</dbReference>
<dbReference type="InterPro" id="IPR003439">
    <property type="entry name" value="ABC_transporter-like_ATP-bd"/>
</dbReference>
<dbReference type="PANTHER" id="PTHR24221:SF654">
    <property type="entry name" value="ATP-BINDING CASSETTE SUB-FAMILY B MEMBER 6"/>
    <property type="match status" value="1"/>
</dbReference>
<dbReference type="GO" id="GO:0005886">
    <property type="term" value="C:plasma membrane"/>
    <property type="evidence" value="ECO:0007669"/>
    <property type="project" value="UniProtKB-SubCell"/>
</dbReference>
<evidence type="ECO:0000313" key="13">
    <source>
        <dbReference type="Proteomes" id="UP000001635"/>
    </source>
</evidence>
<dbReference type="RefSeq" id="WP_014021702.1">
    <property type="nucleotide sequence ID" value="NC_015914.1"/>
</dbReference>
<comment type="subcellular location">
    <subcellularLocation>
        <location evidence="1">Cell membrane</location>
        <topology evidence="1">Multi-pass membrane protein</topology>
    </subcellularLocation>
</comment>
<keyword evidence="2" id="KW-0813">Transport</keyword>
<dbReference type="STRING" id="880070.Cycma_3704"/>
<dbReference type="eggNOG" id="COG1132">
    <property type="taxonomic scope" value="Bacteria"/>
</dbReference>
<keyword evidence="7 9" id="KW-1133">Transmembrane helix</keyword>
<keyword evidence="4 9" id="KW-0812">Transmembrane</keyword>
<evidence type="ECO:0000256" key="6">
    <source>
        <dbReference type="ARBA" id="ARBA00022840"/>
    </source>
</evidence>
<feature type="domain" description="ABC transmembrane type-1" evidence="11">
    <location>
        <begin position="27"/>
        <end position="325"/>
    </location>
</feature>
<dbReference type="AlphaFoldDB" id="G0J2S9"/>
<dbReference type="InterPro" id="IPR039421">
    <property type="entry name" value="Type_1_exporter"/>
</dbReference>
<gene>
    <name evidence="12" type="ordered locus">Cycma_3704</name>
</gene>
<dbReference type="SMART" id="SM00382">
    <property type="entry name" value="AAA"/>
    <property type="match status" value="1"/>
</dbReference>
<dbReference type="PANTHER" id="PTHR24221">
    <property type="entry name" value="ATP-BINDING CASSETTE SUB-FAMILY B"/>
    <property type="match status" value="1"/>
</dbReference>
<keyword evidence="5" id="KW-0547">Nucleotide-binding</keyword>
<dbReference type="Pfam" id="PF00005">
    <property type="entry name" value="ABC_tran"/>
    <property type="match status" value="1"/>
</dbReference>
<name>G0J2S9_CYCMS</name>
<feature type="transmembrane region" description="Helical" evidence="9">
    <location>
        <begin position="291"/>
        <end position="310"/>
    </location>
</feature>
<dbReference type="PROSITE" id="PS50893">
    <property type="entry name" value="ABC_TRANSPORTER_2"/>
    <property type="match status" value="1"/>
</dbReference>
<evidence type="ECO:0000256" key="9">
    <source>
        <dbReference type="SAM" id="Phobius"/>
    </source>
</evidence>
<reference evidence="13" key="1">
    <citation type="submission" date="2011-07" db="EMBL/GenBank/DDBJ databases">
        <title>The complete genome of Cyclobacterium marinum DSM 745.</title>
        <authorList>
            <person name="Lucas S."/>
            <person name="Han J."/>
            <person name="Lapidus A."/>
            <person name="Bruce D."/>
            <person name="Goodwin L."/>
            <person name="Pitluck S."/>
            <person name="Peters L."/>
            <person name="Kyrpides N."/>
            <person name="Mavromatis K."/>
            <person name="Ivanova N."/>
            <person name="Ovchinnikova G."/>
            <person name="Chertkov O."/>
            <person name="Detter J.C."/>
            <person name="Tapia R."/>
            <person name="Han C."/>
            <person name="Land M."/>
            <person name="Hauser L."/>
            <person name="Markowitz V."/>
            <person name="Cheng J.-F."/>
            <person name="Hugenholtz P."/>
            <person name="Woyke T."/>
            <person name="Wu D."/>
            <person name="Tindall B."/>
            <person name="Schuetze A."/>
            <person name="Brambilla E."/>
            <person name="Klenk H.-P."/>
            <person name="Eisen J.A."/>
        </authorList>
    </citation>
    <scope>NUCLEOTIDE SEQUENCE [LARGE SCALE GENOMIC DNA]</scope>
    <source>
        <strain evidence="13">ATCC 25205 / DSM 745 / LMG 13164 / NCIMB 1802</strain>
    </source>
</reference>
<feature type="domain" description="ABC transporter" evidence="10">
    <location>
        <begin position="359"/>
        <end position="594"/>
    </location>
</feature>
<dbReference type="InterPro" id="IPR003593">
    <property type="entry name" value="AAA+_ATPase"/>
</dbReference>
<evidence type="ECO:0000313" key="12">
    <source>
        <dbReference type="EMBL" id="AEL27416.1"/>
    </source>
</evidence>
<evidence type="ECO:0000259" key="11">
    <source>
        <dbReference type="PROSITE" id="PS50929"/>
    </source>
</evidence>
<evidence type="ECO:0000256" key="2">
    <source>
        <dbReference type="ARBA" id="ARBA00022448"/>
    </source>
</evidence>
<evidence type="ECO:0000256" key="7">
    <source>
        <dbReference type="ARBA" id="ARBA00022989"/>
    </source>
</evidence>
<sequence length="597" mass="67578">MNIFKAFVKKYFYYFSYFYRIVKGRLFIAFGLSMLVALMDGLGLTMFLPLLEMADGGNPDGKSMGRFGIILTLMQNYGIPLNISVVLLLMALFFSLKGVLKFVEQYYSILLRRFFIKQMRLSIVNLFDRYAFKNFIKQDSGRIQNAATSEIERIVVAFSSYMNVLQAFAMIFIYVGMAFSVNVRFSLLVMSGGALSNFLYASIFKKSKKYSVDISKNNQDFQSLLIQKITYFKYLKSSGLLSSYGNKLREQIEKVEFFYKKLGLLSSIITAIREPIIILIIVTVILVEINLYGGSIAGIILSLLFFYRSLTYLLALQSYWNSVIANYGSLVNLKNFTEELANGKDTQGTIKKDGLKECMELHNLNFSYGSHKVLHQLSLSINRNQVLAIVGESGSGKSTLMNILAGLYLPDSGSLFIDGVEIREIDRNHFQKHIGYITQEPVIFDDSIFNNVSFWDVDNATNRERCREALRKAAIFDFVDGLEEGEDSRLGNNGIMVSGGQKQRISIARELYKGINLLLMDEATSALDSGTEMDIQENIERLRGKVTIIIIAHRLSTIKNADQIFLLKQGQIASYGTFNELESKSTDFSKMISLQAF</sequence>
<feature type="transmembrane region" description="Helical" evidence="9">
    <location>
        <begin position="81"/>
        <end position="103"/>
    </location>
</feature>
<dbReference type="HOGENOM" id="CLU_000604_84_3_10"/>
<keyword evidence="3" id="KW-1003">Cell membrane</keyword>
<organism evidence="12 13">
    <name type="scientific">Cyclobacterium marinum (strain ATCC 25205 / DSM 745 / LMG 13164 / NCIMB 1802)</name>
    <name type="common">Flectobacillus marinus</name>
    <dbReference type="NCBI Taxonomy" id="880070"/>
    <lineage>
        <taxon>Bacteria</taxon>
        <taxon>Pseudomonadati</taxon>
        <taxon>Bacteroidota</taxon>
        <taxon>Cytophagia</taxon>
        <taxon>Cytophagales</taxon>
        <taxon>Cyclobacteriaceae</taxon>
        <taxon>Cyclobacterium</taxon>
    </lineage>
</organism>
<dbReference type="GO" id="GO:0034040">
    <property type="term" value="F:ATPase-coupled lipid transmembrane transporter activity"/>
    <property type="evidence" value="ECO:0007669"/>
    <property type="project" value="TreeGrafter"/>
</dbReference>
<dbReference type="InterPro" id="IPR036640">
    <property type="entry name" value="ABC1_TM_sf"/>
</dbReference>
<evidence type="ECO:0000256" key="3">
    <source>
        <dbReference type="ARBA" id="ARBA00022475"/>
    </source>
</evidence>
<dbReference type="KEGG" id="cmr:Cycma_3704"/>
<dbReference type="PROSITE" id="PS50929">
    <property type="entry name" value="ABC_TM1F"/>
    <property type="match status" value="1"/>
</dbReference>